<keyword evidence="8 15" id="KW-0479">Metal-binding</keyword>
<feature type="binding site" description="axial binding residue" evidence="15">
    <location>
        <position position="59"/>
    </location>
    <ligand>
        <name>heme</name>
        <dbReference type="ChEBI" id="CHEBI:30413"/>
    </ligand>
    <ligandPart>
        <name>Fe</name>
        <dbReference type="ChEBI" id="CHEBI:18248"/>
    </ligandPart>
</feature>
<dbReference type="InParanoid" id="A0A074ZG50"/>
<dbReference type="HOGENOM" id="CLU_1570314_0_0_1"/>
<evidence type="ECO:0000256" key="4">
    <source>
        <dbReference type="ARBA" id="ARBA00022475"/>
    </source>
</evidence>
<dbReference type="AlphaFoldDB" id="A0A074ZG50"/>
<evidence type="ECO:0000313" key="18">
    <source>
        <dbReference type="EMBL" id="KEQ97586.1"/>
    </source>
</evidence>
<evidence type="ECO:0000256" key="13">
    <source>
        <dbReference type="ARBA" id="ARBA00023180"/>
    </source>
</evidence>
<evidence type="ECO:0000259" key="17">
    <source>
        <dbReference type="PROSITE" id="PS52012"/>
    </source>
</evidence>
<evidence type="ECO:0000256" key="8">
    <source>
        <dbReference type="ARBA" id="ARBA00022723"/>
    </source>
</evidence>
<sequence length="170" mass="16075">MQLRVYTSLAIFAAGAMAAATTSAAAATSTSVSLTEGVPQCGLTCIQDAVSGSGCSADDPVCLCTTGSKAFLSAGTTCLLQNSDCSAEDLQTIQSLAKTRCAALLASTGSSASGSASSAASSVSSSATKAASSVASSTSSAVASATSTGGAVQFGASIMAVGAGALAFIL</sequence>
<evidence type="ECO:0000256" key="7">
    <source>
        <dbReference type="ARBA" id="ARBA00022622"/>
    </source>
</evidence>
<evidence type="ECO:0000256" key="11">
    <source>
        <dbReference type="ARBA" id="ARBA00023136"/>
    </source>
</evidence>
<dbReference type="InterPro" id="IPR051735">
    <property type="entry name" value="CFEM_domain"/>
</dbReference>
<evidence type="ECO:0000256" key="5">
    <source>
        <dbReference type="ARBA" id="ARBA00022525"/>
    </source>
</evidence>
<proteinExistence type="inferred from homology"/>
<evidence type="ECO:0000256" key="1">
    <source>
        <dbReference type="ARBA" id="ARBA00004609"/>
    </source>
</evidence>
<keyword evidence="5" id="KW-0964">Secreted</keyword>
<dbReference type="STRING" id="1043005.A0A074ZG50"/>
<dbReference type="SMART" id="SM00747">
    <property type="entry name" value="CFEM"/>
    <property type="match status" value="1"/>
</dbReference>
<dbReference type="PANTHER" id="PTHR37928:SF2">
    <property type="entry name" value="GPI ANCHORED CFEM DOMAIN PROTEIN (AFU_ORTHOLOGUE AFUA_6G10580)"/>
    <property type="match status" value="1"/>
</dbReference>
<keyword evidence="4" id="KW-1003">Cell membrane</keyword>
<evidence type="ECO:0000256" key="14">
    <source>
        <dbReference type="ARBA" id="ARBA00023288"/>
    </source>
</evidence>
<keyword evidence="13" id="KW-0325">Glycoprotein</keyword>
<dbReference type="GeneID" id="25363586"/>
<evidence type="ECO:0000256" key="6">
    <source>
        <dbReference type="ARBA" id="ARBA00022617"/>
    </source>
</evidence>
<feature type="chain" id="PRO_5001705427" description="CFEM domain-containing protein" evidence="16">
    <location>
        <begin position="19"/>
        <end position="170"/>
    </location>
</feature>
<evidence type="ECO:0000256" key="16">
    <source>
        <dbReference type="SAM" id="SignalP"/>
    </source>
</evidence>
<dbReference type="EMBL" id="KL584754">
    <property type="protein sequence ID" value="KEQ97586.1"/>
    <property type="molecule type" value="Genomic_DNA"/>
</dbReference>
<keyword evidence="6 15" id="KW-0349">Heme</keyword>
<name>A0A074ZG50_AURSE</name>
<evidence type="ECO:0000256" key="12">
    <source>
        <dbReference type="ARBA" id="ARBA00023157"/>
    </source>
</evidence>
<keyword evidence="7" id="KW-0336">GPI-anchor</keyword>
<feature type="signal peptide" evidence="16">
    <location>
        <begin position="1"/>
        <end position="18"/>
    </location>
</feature>
<comment type="subcellular location">
    <subcellularLocation>
        <location evidence="1">Cell membrane</location>
        <topology evidence="1">Lipid-anchor</topology>
        <topology evidence="1">GPI-anchor</topology>
    </subcellularLocation>
    <subcellularLocation>
        <location evidence="2">Secreted</location>
    </subcellularLocation>
</comment>
<protein>
    <recommendedName>
        <fullName evidence="17">CFEM domain-containing protein</fullName>
    </recommendedName>
</protein>
<keyword evidence="19" id="KW-1185">Reference proteome</keyword>
<comment type="similarity">
    <text evidence="3">Belongs to the RBT5 family.</text>
</comment>
<dbReference type="InterPro" id="IPR008427">
    <property type="entry name" value="Extracellular_membr_CFEM_dom"/>
</dbReference>
<keyword evidence="14" id="KW-0449">Lipoprotein</keyword>
<organism evidence="18 19">
    <name type="scientific">Aureobasidium subglaciale (strain EXF-2481)</name>
    <name type="common">Aureobasidium pullulans var. subglaciale</name>
    <dbReference type="NCBI Taxonomy" id="1043005"/>
    <lineage>
        <taxon>Eukaryota</taxon>
        <taxon>Fungi</taxon>
        <taxon>Dikarya</taxon>
        <taxon>Ascomycota</taxon>
        <taxon>Pezizomycotina</taxon>
        <taxon>Dothideomycetes</taxon>
        <taxon>Dothideomycetidae</taxon>
        <taxon>Dothideales</taxon>
        <taxon>Saccotheciaceae</taxon>
        <taxon>Aureobasidium</taxon>
    </lineage>
</organism>
<keyword evidence="9 16" id="KW-0732">Signal</keyword>
<dbReference type="PANTHER" id="PTHR37928">
    <property type="entry name" value="CFEM DOMAIN PROTEIN (AFU_ORTHOLOGUE AFUA_6G14090)"/>
    <property type="match status" value="1"/>
</dbReference>
<gene>
    <name evidence="18" type="ORF">AUEXF2481DRAFT_27823</name>
</gene>
<evidence type="ECO:0000256" key="3">
    <source>
        <dbReference type="ARBA" id="ARBA00010031"/>
    </source>
</evidence>
<dbReference type="OMA" id="CAIPCFV"/>
<dbReference type="GO" id="GO:0046872">
    <property type="term" value="F:metal ion binding"/>
    <property type="evidence" value="ECO:0007669"/>
    <property type="project" value="UniProtKB-UniRule"/>
</dbReference>
<evidence type="ECO:0000313" key="19">
    <source>
        <dbReference type="Proteomes" id="UP000030641"/>
    </source>
</evidence>
<dbReference type="Pfam" id="PF05730">
    <property type="entry name" value="CFEM"/>
    <property type="match status" value="1"/>
</dbReference>
<feature type="domain" description="CFEM" evidence="17">
    <location>
        <begin position="13"/>
        <end position="128"/>
    </location>
</feature>
<evidence type="ECO:0000256" key="2">
    <source>
        <dbReference type="ARBA" id="ARBA00004613"/>
    </source>
</evidence>
<keyword evidence="11" id="KW-0472">Membrane</keyword>
<dbReference type="RefSeq" id="XP_013345830.1">
    <property type="nucleotide sequence ID" value="XM_013490376.1"/>
</dbReference>
<keyword evidence="12 15" id="KW-1015">Disulfide bond</keyword>
<keyword evidence="10 15" id="KW-0408">Iron</keyword>
<accession>A0A074ZG50</accession>
<dbReference type="GO" id="GO:0005886">
    <property type="term" value="C:plasma membrane"/>
    <property type="evidence" value="ECO:0007669"/>
    <property type="project" value="UniProtKB-SubCell"/>
</dbReference>
<dbReference type="GO" id="GO:0005576">
    <property type="term" value="C:extracellular region"/>
    <property type="evidence" value="ECO:0007669"/>
    <property type="project" value="UniProtKB-SubCell"/>
</dbReference>
<feature type="disulfide bond" evidence="15">
    <location>
        <begin position="55"/>
        <end position="62"/>
    </location>
</feature>
<dbReference type="PROSITE" id="PS52012">
    <property type="entry name" value="CFEM"/>
    <property type="match status" value="1"/>
</dbReference>
<evidence type="ECO:0000256" key="9">
    <source>
        <dbReference type="ARBA" id="ARBA00022729"/>
    </source>
</evidence>
<reference evidence="18 19" key="1">
    <citation type="journal article" date="2014" name="BMC Genomics">
        <title>Genome sequencing of four Aureobasidium pullulans varieties: biotechnological potential, stress tolerance, and description of new species.</title>
        <authorList>
            <person name="Gostin Ar C."/>
            <person name="Ohm R.A."/>
            <person name="Kogej T."/>
            <person name="Sonjak S."/>
            <person name="Turk M."/>
            <person name="Zajc J."/>
            <person name="Zalar P."/>
            <person name="Grube M."/>
            <person name="Sun H."/>
            <person name="Han J."/>
            <person name="Sharma A."/>
            <person name="Chiniquy J."/>
            <person name="Ngan C.Y."/>
            <person name="Lipzen A."/>
            <person name="Barry K."/>
            <person name="Grigoriev I.V."/>
            <person name="Gunde-Cimerman N."/>
        </authorList>
    </citation>
    <scope>NUCLEOTIDE SEQUENCE [LARGE SCALE GENOMIC DNA]</scope>
    <source>
        <strain evidence="18 19">EXF-2481</strain>
    </source>
</reference>
<evidence type="ECO:0000256" key="10">
    <source>
        <dbReference type="ARBA" id="ARBA00023004"/>
    </source>
</evidence>
<dbReference type="GO" id="GO:0098552">
    <property type="term" value="C:side of membrane"/>
    <property type="evidence" value="ECO:0007669"/>
    <property type="project" value="UniProtKB-KW"/>
</dbReference>
<comment type="caution">
    <text evidence="15">Lacks conserved residue(s) required for the propagation of feature annotation.</text>
</comment>
<evidence type="ECO:0000256" key="15">
    <source>
        <dbReference type="PROSITE-ProRule" id="PRU01356"/>
    </source>
</evidence>
<dbReference type="OrthoDB" id="3065412at2759"/>
<dbReference type="Proteomes" id="UP000030641">
    <property type="component" value="Unassembled WGS sequence"/>
</dbReference>